<comment type="caution">
    <text evidence="1">The sequence shown here is derived from an EMBL/GenBank/DDBJ whole genome shotgun (WGS) entry which is preliminary data.</text>
</comment>
<sequence>MDEISIILAILELQIKLSIFSSELLQNTLLELNYYLSLLIDEEFDPLL</sequence>
<protein>
    <submittedName>
        <fullName evidence="1">5545_t:CDS:1</fullName>
    </submittedName>
</protein>
<accession>A0A9N8ZU43</accession>
<dbReference type="EMBL" id="CAJVPP010000741">
    <property type="protein sequence ID" value="CAG8508494.1"/>
    <property type="molecule type" value="Genomic_DNA"/>
</dbReference>
<reference evidence="1" key="1">
    <citation type="submission" date="2021-06" db="EMBL/GenBank/DDBJ databases">
        <authorList>
            <person name="Kallberg Y."/>
            <person name="Tangrot J."/>
            <person name="Rosling A."/>
        </authorList>
    </citation>
    <scope>NUCLEOTIDE SEQUENCE</scope>
    <source>
        <strain evidence="1">87-6 pot B 2015</strain>
    </source>
</reference>
<name>A0A9N8ZU43_FUNMO</name>
<evidence type="ECO:0000313" key="2">
    <source>
        <dbReference type="Proteomes" id="UP000789375"/>
    </source>
</evidence>
<organism evidence="1 2">
    <name type="scientific">Funneliformis mosseae</name>
    <name type="common">Endomycorrhizal fungus</name>
    <name type="synonym">Glomus mosseae</name>
    <dbReference type="NCBI Taxonomy" id="27381"/>
    <lineage>
        <taxon>Eukaryota</taxon>
        <taxon>Fungi</taxon>
        <taxon>Fungi incertae sedis</taxon>
        <taxon>Mucoromycota</taxon>
        <taxon>Glomeromycotina</taxon>
        <taxon>Glomeromycetes</taxon>
        <taxon>Glomerales</taxon>
        <taxon>Glomeraceae</taxon>
        <taxon>Funneliformis</taxon>
    </lineage>
</organism>
<keyword evidence="2" id="KW-1185">Reference proteome</keyword>
<dbReference type="AlphaFoldDB" id="A0A9N8ZU43"/>
<gene>
    <name evidence="1" type="ORF">FMOSSE_LOCUS4411</name>
</gene>
<evidence type="ECO:0000313" key="1">
    <source>
        <dbReference type="EMBL" id="CAG8508494.1"/>
    </source>
</evidence>
<dbReference type="Proteomes" id="UP000789375">
    <property type="component" value="Unassembled WGS sequence"/>
</dbReference>
<proteinExistence type="predicted"/>